<name>A0A1M5VF88_9CLOT</name>
<dbReference type="AlphaFoldDB" id="A0A1M5VF88"/>
<reference evidence="1 2" key="1">
    <citation type="submission" date="2016-11" db="EMBL/GenBank/DDBJ databases">
        <authorList>
            <person name="Jaros S."/>
            <person name="Januszkiewicz K."/>
            <person name="Wedrychowicz H."/>
        </authorList>
    </citation>
    <scope>NUCLEOTIDE SEQUENCE [LARGE SCALE GENOMIC DNA]</scope>
    <source>
        <strain evidence="1 2">DSM 8605</strain>
    </source>
</reference>
<accession>A0A1M5VF88</accession>
<proteinExistence type="predicted"/>
<gene>
    <name evidence="1" type="ORF">SAMN02745207_02268</name>
</gene>
<protein>
    <submittedName>
        <fullName evidence="1">Uncharacterized protein</fullName>
    </submittedName>
</protein>
<organism evidence="1 2">
    <name type="scientific">Clostridium grantii DSM 8605</name>
    <dbReference type="NCBI Taxonomy" id="1121316"/>
    <lineage>
        <taxon>Bacteria</taxon>
        <taxon>Bacillati</taxon>
        <taxon>Bacillota</taxon>
        <taxon>Clostridia</taxon>
        <taxon>Eubacteriales</taxon>
        <taxon>Clostridiaceae</taxon>
        <taxon>Clostridium</taxon>
    </lineage>
</organism>
<sequence>METRLFFNPRGTGFLEPGIVPLDHASMSAYNVAKSSYQIHPDVFNMEYLSKATGLDKEEIIKPMHRLYDEHLILFVMNPATQVYG</sequence>
<dbReference type="EMBL" id="FQXM01000011">
    <property type="protein sequence ID" value="SHH73919.1"/>
    <property type="molecule type" value="Genomic_DNA"/>
</dbReference>
<evidence type="ECO:0000313" key="2">
    <source>
        <dbReference type="Proteomes" id="UP000184447"/>
    </source>
</evidence>
<keyword evidence="2" id="KW-1185">Reference proteome</keyword>
<evidence type="ECO:0000313" key="1">
    <source>
        <dbReference type="EMBL" id="SHH73919.1"/>
    </source>
</evidence>
<dbReference type="RefSeq" id="WP_073338545.1">
    <property type="nucleotide sequence ID" value="NZ_FQXM01000011.1"/>
</dbReference>
<dbReference type="STRING" id="1121316.SAMN02745207_02268"/>
<dbReference type="Proteomes" id="UP000184447">
    <property type="component" value="Unassembled WGS sequence"/>
</dbReference>